<dbReference type="InterPro" id="IPR040347">
    <property type="entry name" value="YBP1/2"/>
</dbReference>
<dbReference type="PANTHER" id="PTHR28020">
    <property type="entry name" value="YAP1-BINDING PROTEIN 1-RELATED"/>
    <property type="match status" value="1"/>
</dbReference>
<keyword evidence="3" id="KW-1185">Reference proteome</keyword>
<name>A0AAN6LZS0_9PLEO</name>
<organism evidence="2 3">
    <name type="scientific">Pseudopithomyces chartarum</name>
    <dbReference type="NCBI Taxonomy" id="1892770"/>
    <lineage>
        <taxon>Eukaryota</taxon>
        <taxon>Fungi</taxon>
        <taxon>Dikarya</taxon>
        <taxon>Ascomycota</taxon>
        <taxon>Pezizomycotina</taxon>
        <taxon>Dothideomycetes</taxon>
        <taxon>Pleosporomycetidae</taxon>
        <taxon>Pleosporales</taxon>
        <taxon>Massarineae</taxon>
        <taxon>Didymosphaeriaceae</taxon>
        <taxon>Pseudopithomyces</taxon>
    </lineage>
</organism>
<dbReference type="PANTHER" id="PTHR28020:SF1">
    <property type="entry name" value="YAP1-BINDING PROTEIN 1-RELATED"/>
    <property type="match status" value="1"/>
</dbReference>
<feature type="compositionally biased region" description="Acidic residues" evidence="1">
    <location>
        <begin position="98"/>
        <end position="111"/>
    </location>
</feature>
<dbReference type="EMBL" id="WVTA01000005">
    <property type="protein sequence ID" value="KAK3209773.1"/>
    <property type="molecule type" value="Genomic_DNA"/>
</dbReference>
<evidence type="ECO:0000313" key="2">
    <source>
        <dbReference type="EMBL" id="KAK3209773.1"/>
    </source>
</evidence>
<protein>
    <recommendedName>
        <fullName evidence="4">DUF1760-domain-containing protein</fullName>
    </recommendedName>
</protein>
<evidence type="ECO:0008006" key="4">
    <source>
        <dbReference type="Google" id="ProtNLM"/>
    </source>
</evidence>
<reference evidence="2 3" key="1">
    <citation type="submission" date="2021-02" db="EMBL/GenBank/DDBJ databases">
        <title>Genome assembly of Pseudopithomyces chartarum.</title>
        <authorList>
            <person name="Jauregui R."/>
            <person name="Singh J."/>
            <person name="Voisey C."/>
        </authorList>
    </citation>
    <scope>NUCLEOTIDE SEQUENCE [LARGE SCALE GENOMIC DNA]</scope>
    <source>
        <strain evidence="2 3">AGR01</strain>
    </source>
</reference>
<dbReference type="GO" id="GO:0034599">
    <property type="term" value="P:cellular response to oxidative stress"/>
    <property type="evidence" value="ECO:0007669"/>
    <property type="project" value="InterPro"/>
</dbReference>
<dbReference type="Pfam" id="PF08568">
    <property type="entry name" value="Kinetochor_Ybp2"/>
    <property type="match status" value="1"/>
</dbReference>
<gene>
    <name evidence="2" type="ORF">GRF29_44g617462</name>
</gene>
<dbReference type="AlphaFoldDB" id="A0AAN6LZS0"/>
<evidence type="ECO:0000313" key="3">
    <source>
        <dbReference type="Proteomes" id="UP001280581"/>
    </source>
</evidence>
<proteinExistence type="predicted"/>
<feature type="region of interest" description="Disordered" evidence="1">
    <location>
        <begin position="98"/>
        <end position="123"/>
    </location>
</feature>
<dbReference type="InterPro" id="IPR013877">
    <property type="entry name" value="YAP-bd/ALF4/Glomulin"/>
</dbReference>
<feature type="region of interest" description="Disordered" evidence="1">
    <location>
        <begin position="520"/>
        <end position="541"/>
    </location>
</feature>
<dbReference type="GO" id="GO:0005737">
    <property type="term" value="C:cytoplasm"/>
    <property type="evidence" value="ECO:0007669"/>
    <property type="project" value="TreeGrafter"/>
</dbReference>
<evidence type="ECO:0000256" key="1">
    <source>
        <dbReference type="SAM" id="MobiDB-lite"/>
    </source>
</evidence>
<comment type="caution">
    <text evidence="2">The sequence shown here is derived from an EMBL/GenBank/DDBJ whole genome shotgun (WGS) entry which is preliminary data.</text>
</comment>
<accession>A0AAN6LZS0</accession>
<feature type="compositionally biased region" description="Polar residues" evidence="1">
    <location>
        <begin position="520"/>
        <end position="535"/>
    </location>
</feature>
<dbReference type="Proteomes" id="UP001280581">
    <property type="component" value="Unassembled WGS sequence"/>
</dbReference>
<feature type="compositionally biased region" description="Polar residues" evidence="1">
    <location>
        <begin position="235"/>
        <end position="244"/>
    </location>
</feature>
<feature type="region of interest" description="Disordered" evidence="1">
    <location>
        <begin position="337"/>
        <end position="359"/>
    </location>
</feature>
<sequence>MDAEMNAGNPLIEALPPATDYLTYLTLVEQVLTEDNLPTLHQVLQDRELAINIGWDLVHILLPLLPSSEECLQDVAAKGNPREVILKVTEALRLLEFEPLDQDSDEEETQEEPGASSSGKAAVSTGEATAVPVLSDTVLPPLPVLKFEVLLDLLTTLHGRVKAKYPSRFLATSLQAVLTAYNRATSHRDELTLSTIKLIKTLSGTKRPHLPPRTPSGNLLHRTISNRTEPDPEAQSETPTADEQTLTNRLLQSFLTHIIEDYILTLSSEDDVPGFAWSSRLMEKYEPSRIIPGKKTFASRFSDEDIFKSRAAIVGQMVALAQDLGLKTSELVSTVMDPETEKQGIPGEEDEPPNSAEDIPLSKTGALLLYTARTIKQELYTNVSSEDAPFIHIFSDHSAILQNYVGVIGQQSIGMEPEALIDAVLALGLIAVEKNAVGEPADDEAFAKYLQTTSLISANTPSPSLRGHAHYLTSTILRSHPSSIVRLSFIRDTLEHCPYENLKASAVTWLKGETLEANSNIPPEAASSTHDSNNNAEDEDASVFSTPVALHTTAPFLFPDLTLAYGDIKDLGETFMQFRQELGFYLAALNFYYLLLSAKPLHGVLDIKSLHKDSKLEEHYLAPLKEAVKRFKAELNTDGELVGDESEEWVGQARGEVELLEHVIGRVETAGKAL</sequence>
<feature type="region of interest" description="Disordered" evidence="1">
    <location>
        <begin position="204"/>
        <end position="244"/>
    </location>
</feature>